<dbReference type="GO" id="GO:0005509">
    <property type="term" value="F:calcium ion binding"/>
    <property type="evidence" value="ECO:0007669"/>
    <property type="project" value="InterPro"/>
</dbReference>
<accession>A0A6J2ULN5</accession>
<protein>
    <submittedName>
        <fullName evidence="3">EF-hand calcium-binding domain-containing protein 10</fullName>
    </submittedName>
</protein>
<dbReference type="OrthoDB" id="10260455at2759"/>
<evidence type="ECO:0000313" key="3">
    <source>
        <dbReference type="RefSeq" id="XP_030621210.1"/>
    </source>
</evidence>
<dbReference type="PANTHER" id="PTHR21847:SF1">
    <property type="entry name" value="EF-HAND CALCIUM-BINDING DOMAIN-CONTAINING PROTEIN 10"/>
    <property type="match status" value="1"/>
</dbReference>
<dbReference type="AlphaFoldDB" id="A0A6J2ULN5"/>
<evidence type="ECO:0000259" key="1">
    <source>
        <dbReference type="PROSITE" id="PS50222"/>
    </source>
</evidence>
<dbReference type="InParanoid" id="A0A6J2ULN5"/>
<dbReference type="SUPFAM" id="SSF47391">
    <property type="entry name" value="Dimerization-anchoring domain of cAMP-dependent PK regulatory subunit"/>
    <property type="match status" value="1"/>
</dbReference>
<dbReference type="InterPro" id="IPR002048">
    <property type="entry name" value="EF_hand_dom"/>
</dbReference>
<dbReference type="PANTHER" id="PTHR21847">
    <property type="entry name" value="EF-HAND CALCIUM-BINDING DOMAIN-CONTAINING PROTEIN 10"/>
    <property type="match status" value="1"/>
</dbReference>
<evidence type="ECO:0000313" key="2">
    <source>
        <dbReference type="Proteomes" id="UP000504632"/>
    </source>
</evidence>
<sequence length="127" mass="14773">MMATPREQEAAAYLEKHKIPELMDNLTSMLFFYRPERPRDFLIDQLEQLKESRVRAGLFNDSNLDAVFGILDPTHQGHITYTQYKEALTMLGIKNINESPDGVEHNRISQETFKKEAKEGLMKRLMT</sequence>
<keyword evidence="2" id="KW-1185">Reference proteome</keyword>
<dbReference type="CDD" id="cd22976">
    <property type="entry name" value="DD_EFCAB10"/>
    <property type="match status" value="1"/>
</dbReference>
<dbReference type="Gene3D" id="1.20.890.10">
    <property type="entry name" value="cAMP-dependent protein kinase regulatory subunit, dimerization-anchoring domain"/>
    <property type="match status" value="1"/>
</dbReference>
<dbReference type="Pfam" id="PF24548">
    <property type="entry name" value="EF_EFCAB10_C"/>
    <property type="match status" value="1"/>
</dbReference>
<name>A0A6J2ULN5_CHACN</name>
<dbReference type="CTD" id="100130771"/>
<dbReference type="RefSeq" id="XP_030621210.1">
    <property type="nucleotide sequence ID" value="XM_030765350.1"/>
</dbReference>
<dbReference type="GeneID" id="115804860"/>
<dbReference type="InterPro" id="IPR049760">
    <property type="entry name" value="DD_EFCAB10"/>
</dbReference>
<organism evidence="2 3">
    <name type="scientific">Chanos chanos</name>
    <name type="common">Milkfish</name>
    <name type="synonym">Mugil chanos</name>
    <dbReference type="NCBI Taxonomy" id="29144"/>
    <lineage>
        <taxon>Eukaryota</taxon>
        <taxon>Metazoa</taxon>
        <taxon>Chordata</taxon>
        <taxon>Craniata</taxon>
        <taxon>Vertebrata</taxon>
        <taxon>Euteleostomi</taxon>
        <taxon>Actinopterygii</taxon>
        <taxon>Neopterygii</taxon>
        <taxon>Teleostei</taxon>
        <taxon>Ostariophysi</taxon>
        <taxon>Gonorynchiformes</taxon>
        <taxon>Chanidae</taxon>
        <taxon>Chanos</taxon>
    </lineage>
</organism>
<dbReference type="InterPro" id="IPR056587">
    <property type="entry name" value="EF_EFCAB10_C"/>
</dbReference>
<feature type="domain" description="EF-hand" evidence="1">
    <location>
        <begin position="59"/>
        <end position="94"/>
    </location>
</feature>
<dbReference type="PROSITE" id="PS50222">
    <property type="entry name" value="EF_HAND_2"/>
    <property type="match status" value="1"/>
</dbReference>
<dbReference type="InterPro" id="IPR039879">
    <property type="entry name" value="EFC10"/>
</dbReference>
<dbReference type="Proteomes" id="UP000504632">
    <property type="component" value="Chromosome 2"/>
</dbReference>
<gene>
    <name evidence="3" type="primary">efcab10</name>
</gene>
<reference evidence="3" key="1">
    <citation type="submission" date="2025-08" db="UniProtKB">
        <authorList>
            <consortium name="RefSeq"/>
        </authorList>
    </citation>
    <scope>IDENTIFICATION</scope>
</reference>
<proteinExistence type="predicted"/>